<protein>
    <recommendedName>
        <fullName evidence="4">Peptidase S8/S53 domain-containing protein</fullName>
    </recommendedName>
</protein>
<feature type="compositionally biased region" description="Polar residues" evidence="1">
    <location>
        <begin position="101"/>
        <end position="111"/>
    </location>
</feature>
<dbReference type="Proteomes" id="UP000237822">
    <property type="component" value="Unassembled WGS sequence"/>
</dbReference>
<organism evidence="2 3">
    <name type="scientific">Knoellia remsis</name>
    <dbReference type="NCBI Taxonomy" id="407159"/>
    <lineage>
        <taxon>Bacteria</taxon>
        <taxon>Bacillati</taxon>
        <taxon>Actinomycetota</taxon>
        <taxon>Actinomycetes</taxon>
        <taxon>Micrococcales</taxon>
        <taxon>Intrasporangiaceae</taxon>
        <taxon>Knoellia</taxon>
    </lineage>
</organism>
<gene>
    <name evidence="2" type="ORF">BCF74_10440</name>
</gene>
<dbReference type="AlphaFoldDB" id="A0A2T0UXJ0"/>
<evidence type="ECO:0000256" key="1">
    <source>
        <dbReference type="SAM" id="MobiDB-lite"/>
    </source>
</evidence>
<evidence type="ECO:0000313" key="2">
    <source>
        <dbReference type="EMBL" id="PRY62604.1"/>
    </source>
</evidence>
<sequence length="126" mass="13777">MASPHAAGVAALAVGAHDAQVLTRTLERSVRRVFQSTGQDPTARERSSARNRQARNLQTRNLQTHNWSTHSCSDLRAPSVSGEPVREEKRKRSQPRGGTGQTSRSKGSTSGVADASRAAWLFIRRM</sequence>
<proteinExistence type="predicted"/>
<feature type="region of interest" description="Disordered" evidence="1">
    <location>
        <begin position="27"/>
        <end position="116"/>
    </location>
</feature>
<reference evidence="2 3" key="1">
    <citation type="submission" date="2018-03" db="EMBL/GenBank/DDBJ databases">
        <title>Genomic Encyclopedia of Archaeal and Bacterial Type Strains, Phase II (KMG-II): from individual species to whole genera.</title>
        <authorList>
            <person name="Goeker M."/>
        </authorList>
    </citation>
    <scope>NUCLEOTIDE SEQUENCE [LARGE SCALE GENOMIC DNA]</scope>
    <source>
        <strain evidence="2 3">ATCC BAA-1496</strain>
    </source>
</reference>
<evidence type="ECO:0000313" key="3">
    <source>
        <dbReference type="Proteomes" id="UP000237822"/>
    </source>
</evidence>
<feature type="compositionally biased region" description="Polar residues" evidence="1">
    <location>
        <begin position="50"/>
        <end position="72"/>
    </location>
</feature>
<comment type="caution">
    <text evidence="2">The sequence shown here is derived from an EMBL/GenBank/DDBJ whole genome shotgun (WGS) entry which is preliminary data.</text>
</comment>
<name>A0A2T0UXJ0_9MICO</name>
<dbReference type="EMBL" id="PVTI01000004">
    <property type="protein sequence ID" value="PRY62604.1"/>
    <property type="molecule type" value="Genomic_DNA"/>
</dbReference>
<evidence type="ECO:0008006" key="4">
    <source>
        <dbReference type="Google" id="ProtNLM"/>
    </source>
</evidence>
<keyword evidence="3" id="KW-1185">Reference proteome</keyword>
<accession>A0A2T0UXJ0</accession>